<sequence>MHKSRRFARIEDLATWIPDASKPAKWTTQRAILLCVHIGLSAGVLLMNIAFAASSIYNFQMDSYTGQYFAGKCSSVKVANRWIHLGINVLSSLLLLSSNYCAQILMVPTREEVDRAHARKAWFDIGAQSL</sequence>
<gene>
    <name evidence="3" type="ORF">IWX90DRAFT_217352</name>
</gene>
<evidence type="ECO:0000256" key="1">
    <source>
        <dbReference type="SAM" id="Phobius"/>
    </source>
</evidence>
<feature type="domain" description="DUF6536" evidence="2">
    <location>
        <begin position="34"/>
        <end position="130"/>
    </location>
</feature>
<keyword evidence="1" id="KW-1133">Transmembrane helix</keyword>
<proteinExistence type="predicted"/>
<evidence type="ECO:0000313" key="3">
    <source>
        <dbReference type="EMBL" id="KAK8166580.1"/>
    </source>
</evidence>
<keyword evidence="1" id="KW-0472">Membrane</keyword>
<feature type="transmembrane region" description="Helical" evidence="1">
    <location>
        <begin position="31"/>
        <end position="57"/>
    </location>
</feature>
<dbReference type="PANTHER" id="PTHR35395:SF1">
    <property type="entry name" value="DUF6536 DOMAIN-CONTAINING PROTEIN"/>
    <property type="match status" value="1"/>
</dbReference>
<keyword evidence="4" id="KW-1185">Reference proteome</keyword>
<reference evidence="3 4" key="1">
    <citation type="journal article" date="2022" name="G3 (Bethesda)">
        <title>Enemy or ally: a genomic approach to elucidate the lifestyle of Phyllosticta citrichinaensis.</title>
        <authorList>
            <person name="Buijs V.A."/>
            <person name="Groenewald J.Z."/>
            <person name="Haridas S."/>
            <person name="LaButti K.M."/>
            <person name="Lipzen A."/>
            <person name="Martin F.M."/>
            <person name="Barry K."/>
            <person name="Grigoriev I.V."/>
            <person name="Crous P.W."/>
            <person name="Seidl M.F."/>
        </authorList>
    </citation>
    <scope>NUCLEOTIDE SEQUENCE [LARGE SCALE GENOMIC DNA]</scope>
    <source>
        <strain evidence="3 4">CBS 129764</strain>
    </source>
</reference>
<organism evidence="3 4">
    <name type="scientific">Phyllosticta citrichinensis</name>
    <dbReference type="NCBI Taxonomy" id="1130410"/>
    <lineage>
        <taxon>Eukaryota</taxon>
        <taxon>Fungi</taxon>
        <taxon>Dikarya</taxon>
        <taxon>Ascomycota</taxon>
        <taxon>Pezizomycotina</taxon>
        <taxon>Dothideomycetes</taxon>
        <taxon>Dothideomycetes incertae sedis</taxon>
        <taxon>Botryosphaeriales</taxon>
        <taxon>Phyllostictaceae</taxon>
        <taxon>Phyllosticta</taxon>
    </lineage>
</organism>
<dbReference type="Pfam" id="PF20163">
    <property type="entry name" value="DUF6536"/>
    <property type="match status" value="1"/>
</dbReference>
<comment type="caution">
    <text evidence="3">The sequence shown here is derived from an EMBL/GenBank/DDBJ whole genome shotgun (WGS) entry which is preliminary data.</text>
</comment>
<keyword evidence="1" id="KW-0812">Transmembrane</keyword>
<dbReference type="Proteomes" id="UP001456524">
    <property type="component" value="Unassembled WGS sequence"/>
</dbReference>
<dbReference type="EMBL" id="JBBWUH010000005">
    <property type="protein sequence ID" value="KAK8166580.1"/>
    <property type="molecule type" value="Genomic_DNA"/>
</dbReference>
<accession>A0ABR1XTH7</accession>
<dbReference type="PANTHER" id="PTHR35395">
    <property type="entry name" value="DUF6536 DOMAIN-CONTAINING PROTEIN"/>
    <property type="match status" value="1"/>
</dbReference>
<evidence type="ECO:0000259" key="2">
    <source>
        <dbReference type="Pfam" id="PF20163"/>
    </source>
</evidence>
<name>A0ABR1XTH7_9PEZI</name>
<feature type="transmembrane region" description="Helical" evidence="1">
    <location>
        <begin position="82"/>
        <end position="102"/>
    </location>
</feature>
<dbReference type="InterPro" id="IPR046623">
    <property type="entry name" value="DUF6536"/>
</dbReference>
<protein>
    <recommendedName>
        <fullName evidence="2">DUF6536 domain-containing protein</fullName>
    </recommendedName>
</protein>
<evidence type="ECO:0000313" key="4">
    <source>
        <dbReference type="Proteomes" id="UP001456524"/>
    </source>
</evidence>